<dbReference type="Pfam" id="PF05368">
    <property type="entry name" value="NmrA"/>
    <property type="match status" value="1"/>
</dbReference>
<organism evidence="2 3">
    <name type="scientific">Antrihabitans cavernicola</name>
    <dbReference type="NCBI Taxonomy" id="2495913"/>
    <lineage>
        <taxon>Bacteria</taxon>
        <taxon>Bacillati</taxon>
        <taxon>Actinomycetota</taxon>
        <taxon>Actinomycetes</taxon>
        <taxon>Mycobacteriales</taxon>
        <taxon>Nocardiaceae</taxon>
        <taxon>Antrihabitans</taxon>
    </lineage>
</organism>
<evidence type="ECO:0000313" key="3">
    <source>
        <dbReference type="Proteomes" id="UP000322244"/>
    </source>
</evidence>
<name>A0A5A7S7W9_9NOCA</name>
<evidence type="ECO:0000259" key="1">
    <source>
        <dbReference type="Pfam" id="PF05368"/>
    </source>
</evidence>
<gene>
    <name evidence="2" type="ORF">FOY51_14740</name>
</gene>
<dbReference type="InterPro" id="IPR052718">
    <property type="entry name" value="NmrA-type_oxidoreductase"/>
</dbReference>
<dbReference type="AlphaFoldDB" id="A0A5A7S7W9"/>
<protein>
    <submittedName>
        <fullName evidence="2">SDR family oxidoreductase</fullName>
    </submittedName>
</protein>
<reference evidence="2 3" key="1">
    <citation type="submission" date="2019-07" db="EMBL/GenBank/DDBJ databases">
        <title>Rhodococcus cavernicolus sp. nov., isolated from a cave.</title>
        <authorList>
            <person name="Lee S.D."/>
        </authorList>
    </citation>
    <scope>NUCLEOTIDE SEQUENCE [LARGE SCALE GENOMIC DNA]</scope>
    <source>
        <strain evidence="2 3">C1-24</strain>
    </source>
</reference>
<dbReference type="RefSeq" id="WP_149431001.1">
    <property type="nucleotide sequence ID" value="NZ_VLNY01000006.1"/>
</dbReference>
<dbReference type="CDD" id="cd05269">
    <property type="entry name" value="TMR_SDR_a"/>
    <property type="match status" value="1"/>
</dbReference>
<dbReference type="SUPFAM" id="SSF51735">
    <property type="entry name" value="NAD(P)-binding Rossmann-fold domains"/>
    <property type="match status" value="1"/>
</dbReference>
<dbReference type="Gene3D" id="3.40.50.720">
    <property type="entry name" value="NAD(P)-binding Rossmann-like Domain"/>
    <property type="match status" value="1"/>
</dbReference>
<keyword evidence="3" id="KW-1185">Reference proteome</keyword>
<comment type="caution">
    <text evidence="2">The sequence shown here is derived from an EMBL/GenBank/DDBJ whole genome shotgun (WGS) entry which is preliminary data.</text>
</comment>
<dbReference type="Gene3D" id="3.90.25.10">
    <property type="entry name" value="UDP-galactose 4-epimerase, domain 1"/>
    <property type="match status" value="1"/>
</dbReference>
<sequence>MSIAITGASGQLGRLVVESLLDRGVTPSDIVAIVRTPAKIDDLAARGVVVRTASYDDRAALTEALAGVDRVLLVSGNEMGKRVAQHGNVIAAAKDAGVGHIAYTSIPDATTTPLLLAGEHKATEQLLAESGLPTTLLRNGWYWENYTGDLAGTVERGVLAGSARDGRVAAAARRDYADAAATVLTTDGHEGKTYELGGDQRLTYTELAEQLSAVAGKTVEYRDLPKDAYANVLQEAGLPADYAAVLADSDAGIAVGALDVTSGDLQRLIGRPSTPVADVFRAAL</sequence>
<proteinExistence type="predicted"/>
<dbReference type="Proteomes" id="UP000322244">
    <property type="component" value="Unassembled WGS sequence"/>
</dbReference>
<dbReference type="PANTHER" id="PTHR47129:SF1">
    <property type="entry name" value="NMRA-LIKE DOMAIN-CONTAINING PROTEIN"/>
    <property type="match status" value="1"/>
</dbReference>
<dbReference type="InterPro" id="IPR036291">
    <property type="entry name" value="NAD(P)-bd_dom_sf"/>
</dbReference>
<dbReference type="PANTHER" id="PTHR47129">
    <property type="entry name" value="QUINONE OXIDOREDUCTASE 2"/>
    <property type="match status" value="1"/>
</dbReference>
<accession>A0A5A7S7W9</accession>
<evidence type="ECO:0000313" key="2">
    <source>
        <dbReference type="EMBL" id="KAA0022240.1"/>
    </source>
</evidence>
<dbReference type="InterPro" id="IPR008030">
    <property type="entry name" value="NmrA-like"/>
</dbReference>
<dbReference type="OrthoDB" id="5510591at2"/>
<feature type="domain" description="NmrA-like" evidence="1">
    <location>
        <begin position="3"/>
        <end position="247"/>
    </location>
</feature>
<dbReference type="EMBL" id="VLNY01000006">
    <property type="protein sequence ID" value="KAA0022240.1"/>
    <property type="molecule type" value="Genomic_DNA"/>
</dbReference>